<gene>
    <name evidence="1" type="ORF">J8J21_21460</name>
</gene>
<proteinExistence type="predicted"/>
<accession>A0ABD4Q6A5</accession>
<name>A0ABD4Q6A5_MYCTX</name>
<comment type="caution">
    <text evidence="1">The sequence shown here is derived from an EMBL/GenBank/DDBJ whole genome shotgun (WGS) entry which is preliminary data.</text>
</comment>
<protein>
    <submittedName>
        <fullName evidence="1">Uncharacterized protein</fullName>
    </submittedName>
</protein>
<feature type="non-terminal residue" evidence="1">
    <location>
        <position position="81"/>
    </location>
</feature>
<evidence type="ECO:0000313" key="1">
    <source>
        <dbReference type="EMBL" id="MBP0685615.1"/>
    </source>
</evidence>
<reference evidence="1 2" key="1">
    <citation type="submission" date="2021-03" db="EMBL/GenBank/DDBJ databases">
        <title>Whole Genome Sequencing of Mycobacterium tuberculosis clinical isolates from Arunachal Pradesh, India.</title>
        <authorList>
            <person name="Singh S."/>
            <person name="Mudliar S.R."/>
            <person name="Kulsum U."/>
            <person name="Rufai S.B."/>
            <person name="Singh P.K."/>
            <person name="Umpo M."/>
            <person name="Nyori M."/>
        </authorList>
    </citation>
    <scope>NUCLEOTIDE SEQUENCE [LARGE SCALE GENOMIC DNA]</scope>
    <source>
        <strain evidence="1 2">OMICS/BPL/0142/20/SP</strain>
    </source>
</reference>
<dbReference type="EMBL" id="JAGIZI010000330">
    <property type="protein sequence ID" value="MBP0685615.1"/>
    <property type="molecule type" value="Genomic_DNA"/>
</dbReference>
<organism evidence="1 2">
    <name type="scientific">Mycobacterium tuberculosis</name>
    <dbReference type="NCBI Taxonomy" id="1773"/>
    <lineage>
        <taxon>Bacteria</taxon>
        <taxon>Bacillati</taxon>
        <taxon>Actinomycetota</taxon>
        <taxon>Actinomycetes</taxon>
        <taxon>Mycobacteriales</taxon>
        <taxon>Mycobacteriaceae</taxon>
        <taxon>Mycobacterium</taxon>
        <taxon>Mycobacterium tuberculosis complex</taxon>
    </lineage>
</organism>
<dbReference type="AlphaFoldDB" id="A0ABD4Q6A5"/>
<sequence length="81" mass="9063">MSIDDDGNVDNEFFNLVKSLHGGNDNGDILICDYGNNQIADALHKSVDGSRSFSDKSKRVAHRSKLKKSKDIVELKIVNWE</sequence>
<dbReference type="Proteomes" id="UP000671119">
    <property type="component" value="Unassembled WGS sequence"/>
</dbReference>
<evidence type="ECO:0000313" key="2">
    <source>
        <dbReference type="Proteomes" id="UP000671119"/>
    </source>
</evidence>